<sequence>MAGVMLRYTGTFLRRLRPSYRPKVSAPVYESLKALNIFKPYRLNRGGKGKLSSKGRIQTVDDSDCLVHIQNNVDSFVNAHPDALVVITGDFNPNSTNLNEKLVKRRTGLKQLVKVNTRDSGVLDWCLVNKTAPTQLPKIAFSDHYTISIVAKNNPPTGTANAKQNDPAFRRVLTESNFHRFGQWITTVDWSTVLELEACEDKYLEFHKLISGAVDAYFPFKRVKTLACDKPWLTCKLKFLIGKRQSTLAKFGCVSEEFKFWRNRVKNEIKVSKAKYYNSSVQHLRDSNISHWWRQVKKLSTPCRKSEWYHQFINEETPSLDNLCQKINNALVNITSNFSPLDHCPNSPSIHVPDELLVSSNEVFCDLSRIKSRSAIGPDGIPNRVLKDFAFELASVLADIYNSSMKQGVFSEQLKASIAIPLPKCHPPKEINSDLRPISLTNQVAKIMEGFTL</sequence>
<name>A0A6S7INS9_PARCT</name>
<protein>
    <submittedName>
        <fullName evidence="1">Uncharacterized protein</fullName>
    </submittedName>
</protein>
<dbReference type="PANTHER" id="PTHR47510">
    <property type="entry name" value="REVERSE TRANSCRIPTASE DOMAIN-CONTAINING PROTEIN"/>
    <property type="match status" value="1"/>
</dbReference>
<organism evidence="1 2">
    <name type="scientific">Paramuricea clavata</name>
    <name type="common">Red gorgonian</name>
    <name type="synonym">Violescent sea-whip</name>
    <dbReference type="NCBI Taxonomy" id="317549"/>
    <lineage>
        <taxon>Eukaryota</taxon>
        <taxon>Metazoa</taxon>
        <taxon>Cnidaria</taxon>
        <taxon>Anthozoa</taxon>
        <taxon>Octocorallia</taxon>
        <taxon>Malacalcyonacea</taxon>
        <taxon>Plexauridae</taxon>
        <taxon>Paramuricea</taxon>
    </lineage>
</organism>
<dbReference type="PANTHER" id="PTHR47510:SF3">
    <property type="entry name" value="ENDO_EXONUCLEASE_PHOSPHATASE DOMAIN-CONTAINING PROTEIN"/>
    <property type="match status" value="1"/>
</dbReference>
<comment type="caution">
    <text evidence="1">The sequence shown here is derived from an EMBL/GenBank/DDBJ whole genome shotgun (WGS) entry which is preliminary data.</text>
</comment>
<keyword evidence="2" id="KW-1185">Reference proteome</keyword>
<evidence type="ECO:0000313" key="2">
    <source>
        <dbReference type="Proteomes" id="UP001152795"/>
    </source>
</evidence>
<dbReference type="EMBL" id="CACRXK020010359">
    <property type="protein sequence ID" value="CAB4019223.1"/>
    <property type="molecule type" value="Genomic_DNA"/>
</dbReference>
<gene>
    <name evidence="1" type="ORF">PACLA_8A076948</name>
</gene>
<proteinExistence type="predicted"/>
<evidence type="ECO:0000313" key="1">
    <source>
        <dbReference type="EMBL" id="CAB4019223.1"/>
    </source>
</evidence>
<dbReference type="OrthoDB" id="5986182at2759"/>
<dbReference type="Proteomes" id="UP001152795">
    <property type="component" value="Unassembled WGS sequence"/>
</dbReference>
<accession>A0A6S7INS9</accession>
<dbReference type="AlphaFoldDB" id="A0A6S7INS9"/>
<reference evidence="1" key="1">
    <citation type="submission" date="2020-04" db="EMBL/GenBank/DDBJ databases">
        <authorList>
            <person name="Alioto T."/>
            <person name="Alioto T."/>
            <person name="Gomez Garrido J."/>
        </authorList>
    </citation>
    <scope>NUCLEOTIDE SEQUENCE</scope>
    <source>
        <strain evidence="1">A484AB</strain>
    </source>
</reference>